<dbReference type="PANTHER" id="PTHR43943:SF2">
    <property type="entry name" value="DEHYDROGENASE_REDUCTASE 4"/>
    <property type="match status" value="1"/>
</dbReference>
<evidence type="ECO:0000256" key="1">
    <source>
        <dbReference type="ARBA" id="ARBA00006484"/>
    </source>
</evidence>
<dbReference type="InterPro" id="IPR020904">
    <property type="entry name" value="Sc_DH/Rdtase_CS"/>
</dbReference>
<evidence type="ECO:0000256" key="2">
    <source>
        <dbReference type="ARBA" id="ARBA00023002"/>
    </source>
</evidence>
<dbReference type="EMBL" id="BT077815">
    <property type="protein sequence ID" value="ACO12239.1"/>
    <property type="molecule type" value="mRNA"/>
</dbReference>
<organism evidence="3">
    <name type="scientific">Lepeophtheirus salmonis</name>
    <name type="common">Salmon louse</name>
    <name type="synonym">Caligus salmonis</name>
    <dbReference type="NCBI Taxonomy" id="72036"/>
    <lineage>
        <taxon>Eukaryota</taxon>
        <taxon>Metazoa</taxon>
        <taxon>Ecdysozoa</taxon>
        <taxon>Arthropoda</taxon>
        <taxon>Crustacea</taxon>
        <taxon>Multicrustacea</taxon>
        <taxon>Hexanauplia</taxon>
        <taxon>Copepoda</taxon>
        <taxon>Siphonostomatoida</taxon>
        <taxon>Caligidae</taxon>
        <taxon>Lepeophtheirus</taxon>
    </lineage>
</organism>
<sequence length="269" mass="28504">MNVGRFFSRGLCTGRLLHNKRLEGKVAIVTASTEGIGYAIAKKLLSEGAKVTIGSRRPEKVEAALESLDSPNVIGVPCHVGKASDRRNLLERTLETFGGQLDILVSNAAVNPTFGPTLDTSEDAWDKIMDINVKVPFLLAKEMVPSLNNSPDPSIIFISSIAGYVPMPMLGPYSISKTALISLSKTLSNELGPQGIRVNCVAPGIVKTKFASALTDNASIAMMALANIPLKRFAVPDEISGIVAFLASKDASYMTGETIVASGGMPSRI</sequence>
<evidence type="ECO:0000313" key="3">
    <source>
        <dbReference type="EMBL" id="ACO12239.1"/>
    </source>
</evidence>
<name>C1BT86_LEPSM</name>
<reference evidence="3" key="1">
    <citation type="submission" date="2009-06" db="EMBL/GenBank/DDBJ databases">
        <title>Lepeophtheirus salmonis ESTs and full-length cDNAs.</title>
        <authorList>
            <person name="Yasuike M."/>
            <person name="von Schalburg K."/>
            <person name="Cooper G."/>
            <person name="Leong J."/>
            <person name="Jones S.R.M."/>
            <person name="Koop B.F."/>
        </authorList>
    </citation>
    <scope>NUCLEOTIDE SEQUENCE</scope>
    <source>
        <strain evidence="3">Pacific form</strain>
        <tissue evidence="3">Whole</tissue>
    </source>
</reference>
<dbReference type="PANTHER" id="PTHR43943">
    <property type="entry name" value="DEHYDROGENASE/REDUCTASE (SDR FAMILY) MEMBER 4"/>
    <property type="match status" value="1"/>
</dbReference>
<dbReference type="InterPro" id="IPR036291">
    <property type="entry name" value="NAD(P)-bd_dom_sf"/>
</dbReference>
<dbReference type="Pfam" id="PF13561">
    <property type="entry name" value="adh_short_C2"/>
    <property type="match status" value="1"/>
</dbReference>
<dbReference type="InterPro" id="IPR002347">
    <property type="entry name" value="SDR_fam"/>
</dbReference>
<gene>
    <name evidence="3" type="primary">DHRS4</name>
</gene>
<dbReference type="Gene3D" id="3.40.50.720">
    <property type="entry name" value="NAD(P)-binding Rossmann-like Domain"/>
    <property type="match status" value="1"/>
</dbReference>
<comment type="similarity">
    <text evidence="1">Belongs to the short-chain dehydrogenases/reductases (SDR) family.</text>
</comment>
<dbReference type="AlphaFoldDB" id="C1BT86"/>
<accession>C1BT86</accession>
<dbReference type="NCBIfam" id="NF005559">
    <property type="entry name" value="PRK07231.1"/>
    <property type="match status" value="1"/>
</dbReference>
<proteinExistence type="evidence at transcript level"/>
<protein>
    <submittedName>
        <fullName evidence="3">Dehydrogenase/reductase SDR family member 4</fullName>
    </submittedName>
</protein>
<dbReference type="PRINTS" id="PR00081">
    <property type="entry name" value="GDHRDH"/>
</dbReference>
<dbReference type="GO" id="GO:0004090">
    <property type="term" value="F:carbonyl reductase (NADPH) activity"/>
    <property type="evidence" value="ECO:0007669"/>
    <property type="project" value="TreeGrafter"/>
</dbReference>
<keyword evidence="2" id="KW-0560">Oxidoreductase</keyword>
<dbReference type="OrthoDB" id="1669814at2759"/>
<dbReference type="FunFam" id="3.40.50.720:FF:000084">
    <property type="entry name" value="Short-chain dehydrogenase reductase"/>
    <property type="match status" value="1"/>
</dbReference>
<dbReference type="PRINTS" id="PR00080">
    <property type="entry name" value="SDRFAMILY"/>
</dbReference>
<dbReference type="SUPFAM" id="SSF51735">
    <property type="entry name" value="NAD(P)-binding Rossmann-fold domains"/>
    <property type="match status" value="1"/>
</dbReference>
<dbReference type="PROSITE" id="PS00061">
    <property type="entry name" value="ADH_SHORT"/>
    <property type="match status" value="1"/>
</dbReference>